<accession>A0A5E4YGK2</accession>
<dbReference type="Proteomes" id="UP000333828">
    <property type="component" value="Unassembled WGS sequence"/>
</dbReference>
<dbReference type="RefSeq" id="WP_150685969.1">
    <property type="nucleotide sequence ID" value="NZ_CABPSI010000005.1"/>
</dbReference>
<protein>
    <submittedName>
        <fullName evidence="1">Uncharacterized protein</fullName>
    </submittedName>
</protein>
<organism evidence="1 2">
    <name type="scientific">Pandoraea iniqua</name>
    <dbReference type="NCBI Taxonomy" id="2508288"/>
    <lineage>
        <taxon>Bacteria</taxon>
        <taxon>Pseudomonadati</taxon>
        <taxon>Pseudomonadota</taxon>
        <taxon>Betaproteobacteria</taxon>
        <taxon>Burkholderiales</taxon>
        <taxon>Burkholderiaceae</taxon>
        <taxon>Pandoraea</taxon>
    </lineage>
</organism>
<gene>
    <name evidence="1" type="ORF">PIN31115_04495</name>
</gene>
<keyword evidence="2" id="KW-1185">Reference proteome</keyword>
<dbReference type="AlphaFoldDB" id="A0A5E4YGK2"/>
<name>A0A5E4YGK2_9BURK</name>
<reference evidence="1 2" key="1">
    <citation type="submission" date="2019-08" db="EMBL/GenBank/DDBJ databases">
        <authorList>
            <person name="Peeters C."/>
        </authorList>
    </citation>
    <scope>NUCLEOTIDE SEQUENCE [LARGE SCALE GENOMIC DNA]</scope>
    <source>
        <strain evidence="1 2">LMG 31115</strain>
    </source>
</reference>
<evidence type="ECO:0000313" key="1">
    <source>
        <dbReference type="EMBL" id="VVE47956.1"/>
    </source>
</evidence>
<evidence type="ECO:0000313" key="2">
    <source>
        <dbReference type="Proteomes" id="UP000333828"/>
    </source>
</evidence>
<sequence>MAVRIDASTLFNFNRGVERVVEAAEPLFAFPRASGDVLGALPARRRNKQRYPATQEERLLDLLRPELPPQLMDWHSTDRCLIALARSFREAVATAGEQAQLFRRAAMLTHEEIQAREMVKAYKRSLYSV</sequence>
<proteinExistence type="predicted"/>
<dbReference type="EMBL" id="CABPSI010000005">
    <property type="protein sequence ID" value="VVE47956.1"/>
    <property type="molecule type" value="Genomic_DNA"/>
</dbReference>